<gene>
    <name evidence="1" type="ORF">KFK09_001126</name>
</gene>
<dbReference type="AlphaFoldDB" id="A0A8T3C7D0"/>
<reference evidence="1" key="1">
    <citation type="journal article" date="2022" name="Front. Genet.">
        <title>Chromosome-Scale Assembly of the Dendrobium nobile Genome Provides Insights Into the Molecular Mechanism of the Biosynthesis of the Medicinal Active Ingredient of Dendrobium.</title>
        <authorList>
            <person name="Xu Q."/>
            <person name="Niu S.-C."/>
            <person name="Li K.-L."/>
            <person name="Zheng P.-J."/>
            <person name="Zhang X.-J."/>
            <person name="Jia Y."/>
            <person name="Liu Y."/>
            <person name="Niu Y.-X."/>
            <person name="Yu L.-H."/>
            <person name="Chen D.-F."/>
            <person name="Zhang G.-Q."/>
        </authorList>
    </citation>
    <scope>NUCLEOTIDE SEQUENCE</scope>
    <source>
        <tissue evidence="1">Leaf</tissue>
    </source>
</reference>
<organism evidence="1 2">
    <name type="scientific">Dendrobium nobile</name>
    <name type="common">Orchid</name>
    <dbReference type="NCBI Taxonomy" id="94219"/>
    <lineage>
        <taxon>Eukaryota</taxon>
        <taxon>Viridiplantae</taxon>
        <taxon>Streptophyta</taxon>
        <taxon>Embryophyta</taxon>
        <taxon>Tracheophyta</taxon>
        <taxon>Spermatophyta</taxon>
        <taxon>Magnoliopsida</taxon>
        <taxon>Liliopsida</taxon>
        <taxon>Asparagales</taxon>
        <taxon>Orchidaceae</taxon>
        <taxon>Epidendroideae</taxon>
        <taxon>Malaxideae</taxon>
        <taxon>Dendrobiinae</taxon>
        <taxon>Dendrobium</taxon>
    </lineage>
</organism>
<proteinExistence type="predicted"/>
<comment type="caution">
    <text evidence="1">The sequence shown here is derived from an EMBL/GenBank/DDBJ whole genome shotgun (WGS) entry which is preliminary data.</text>
</comment>
<accession>A0A8T3C7D0</accession>
<dbReference type="EMBL" id="JAGYWB010000002">
    <property type="protein sequence ID" value="KAI0528584.1"/>
    <property type="molecule type" value="Genomic_DNA"/>
</dbReference>
<evidence type="ECO:0000313" key="1">
    <source>
        <dbReference type="EMBL" id="KAI0528584.1"/>
    </source>
</evidence>
<name>A0A8T3C7D0_DENNO</name>
<sequence length="155" mass="17640">MKLHNGGDKNLSCCLHPNKLVVGVCSLCLKEKLLIVASKQEYNQYSSFRLQKKKISTVARKIPKFLKPSSFPSFFDLHRPKQDDNSSSSQNSSILSLQDSFLSLKLDGRKGMVEHGKELKMLRWRKLIRHVFKLAQWSWPSKKGRKCHVGVGADG</sequence>
<dbReference type="OrthoDB" id="1924480at2759"/>
<evidence type="ECO:0000313" key="2">
    <source>
        <dbReference type="Proteomes" id="UP000829196"/>
    </source>
</evidence>
<keyword evidence="2" id="KW-1185">Reference proteome</keyword>
<dbReference type="PANTHER" id="PTHR35995">
    <property type="entry name" value="OS04G0690500 PROTEIN"/>
    <property type="match status" value="1"/>
</dbReference>
<dbReference type="Proteomes" id="UP000829196">
    <property type="component" value="Unassembled WGS sequence"/>
</dbReference>
<protein>
    <submittedName>
        <fullName evidence="1">Uncharacterized protein</fullName>
    </submittedName>
</protein>
<dbReference type="PANTHER" id="PTHR35995:SF2">
    <property type="entry name" value="(RAPE) HYPOTHETICAL PROTEIN"/>
    <property type="match status" value="1"/>
</dbReference>